<reference evidence="3 4" key="1">
    <citation type="submission" date="2018-08" db="EMBL/GenBank/DDBJ databases">
        <title>Sequencing the genomes of 1000 actinobacteria strains.</title>
        <authorList>
            <person name="Klenk H.-P."/>
        </authorList>
    </citation>
    <scope>NUCLEOTIDE SEQUENCE [LARGE SCALE GENOMIC DNA]</scope>
    <source>
        <strain evidence="3 4">DSM 43927</strain>
    </source>
</reference>
<dbReference type="InterPro" id="IPR036388">
    <property type="entry name" value="WH-like_DNA-bd_sf"/>
</dbReference>
<dbReference type="PANTHER" id="PTHR42942">
    <property type="entry name" value="6-O-METHYLGUANINE DNA METHYLTRANSFERASE"/>
    <property type="match status" value="1"/>
</dbReference>
<dbReference type="GO" id="GO:0003824">
    <property type="term" value="F:catalytic activity"/>
    <property type="evidence" value="ECO:0007669"/>
    <property type="project" value="InterPro"/>
</dbReference>
<accession>A0A3D9ST06</accession>
<evidence type="ECO:0000313" key="4">
    <source>
        <dbReference type="Proteomes" id="UP000256661"/>
    </source>
</evidence>
<keyword evidence="1" id="KW-0227">DNA damage</keyword>
<feature type="domain" description="Methylated-DNA-[protein]-cysteine S-methyltransferase DNA binding" evidence="2">
    <location>
        <begin position="8"/>
        <end position="67"/>
    </location>
</feature>
<dbReference type="OrthoDB" id="9132167at2"/>
<sequence length="103" mass="11723">MQREPDEYAESVLDVVERIPPGRVMAYGDVAELVERGGPRQVGRVMAQWGGGVPWWRVVRADGRPPQGHEVRAMEEYRVEGTPLRPDGTRVDIRRARWDGRST</sequence>
<dbReference type="EMBL" id="QTTT01000001">
    <property type="protein sequence ID" value="REE98737.1"/>
    <property type="molecule type" value="Genomic_DNA"/>
</dbReference>
<dbReference type="Pfam" id="PF01035">
    <property type="entry name" value="DNA_binding_1"/>
    <property type="match status" value="1"/>
</dbReference>
<dbReference type="InterPro" id="IPR052520">
    <property type="entry name" value="ATL_DNA_repair"/>
</dbReference>
<gene>
    <name evidence="3" type="ORF">DFJ69_4232</name>
</gene>
<dbReference type="RefSeq" id="WP_116024153.1">
    <property type="nucleotide sequence ID" value="NZ_QTTT01000001.1"/>
</dbReference>
<dbReference type="SUPFAM" id="SSF46767">
    <property type="entry name" value="Methylated DNA-protein cysteine methyltransferase, C-terminal domain"/>
    <property type="match status" value="1"/>
</dbReference>
<organism evidence="3 4">
    <name type="scientific">Thermomonospora umbrina</name>
    <dbReference type="NCBI Taxonomy" id="111806"/>
    <lineage>
        <taxon>Bacteria</taxon>
        <taxon>Bacillati</taxon>
        <taxon>Actinomycetota</taxon>
        <taxon>Actinomycetes</taxon>
        <taxon>Streptosporangiales</taxon>
        <taxon>Thermomonosporaceae</taxon>
        <taxon>Thermomonospora</taxon>
    </lineage>
</organism>
<dbReference type="CDD" id="cd06445">
    <property type="entry name" value="ATase"/>
    <property type="match status" value="1"/>
</dbReference>
<dbReference type="InterPro" id="IPR014048">
    <property type="entry name" value="MethylDNA_cys_MeTrfase_DNA-bd"/>
</dbReference>
<dbReference type="AlphaFoldDB" id="A0A3D9ST06"/>
<name>A0A3D9ST06_9ACTN</name>
<dbReference type="InterPro" id="IPR036217">
    <property type="entry name" value="MethylDNA_cys_MeTrfase_DNAb"/>
</dbReference>
<dbReference type="Gene3D" id="1.10.10.10">
    <property type="entry name" value="Winged helix-like DNA-binding domain superfamily/Winged helix DNA-binding domain"/>
    <property type="match status" value="1"/>
</dbReference>
<evidence type="ECO:0000313" key="3">
    <source>
        <dbReference type="EMBL" id="REE98737.1"/>
    </source>
</evidence>
<proteinExistence type="predicted"/>
<dbReference type="GO" id="GO:0006281">
    <property type="term" value="P:DNA repair"/>
    <property type="evidence" value="ECO:0007669"/>
    <property type="project" value="InterPro"/>
</dbReference>
<keyword evidence="4" id="KW-1185">Reference proteome</keyword>
<evidence type="ECO:0000256" key="1">
    <source>
        <dbReference type="ARBA" id="ARBA00022763"/>
    </source>
</evidence>
<protein>
    <submittedName>
        <fullName evidence="3">O(6)-alkylguanine repair protein YbaZ</fullName>
    </submittedName>
</protein>
<comment type="caution">
    <text evidence="3">The sequence shown here is derived from an EMBL/GenBank/DDBJ whole genome shotgun (WGS) entry which is preliminary data.</text>
</comment>
<evidence type="ECO:0000259" key="2">
    <source>
        <dbReference type="Pfam" id="PF01035"/>
    </source>
</evidence>
<dbReference type="PANTHER" id="PTHR42942:SF1">
    <property type="entry name" value="ALKYLTRANSFERASE-LIKE PROTEIN 1"/>
    <property type="match status" value="1"/>
</dbReference>
<dbReference type="Proteomes" id="UP000256661">
    <property type="component" value="Unassembled WGS sequence"/>
</dbReference>